<proteinExistence type="predicted"/>
<protein>
    <submittedName>
        <fullName evidence="1">Uncharacterized protein</fullName>
    </submittedName>
</protein>
<keyword evidence="2" id="KW-1185">Reference proteome</keyword>
<organism evidence="1 2">
    <name type="scientific">Rhynchophorus ferrugineus</name>
    <name type="common">Red palm weevil</name>
    <name type="synonym">Curculio ferrugineus</name>
    <dbReference type="NCBI Taxonomy" id="354439"/>
    <lineage>
        <taxon>Eukaryota</taxon>
        <taxon>Metazoa</taxon>
        <taxon>Ecdysozoa</taxon>
        <taxon>Arthropoda</taxon>
        <taxon>Hexapoda</taxon>
        <taxon>Insecta</taxon>
        <taxon>Pterygota</taxon>
        <taxon>Neoptera</taxon>
        <taxon>Endopterygota</taxon>
        <taxon>Coleoptera</taxon>
        <taxon>Polyphaga</taxon>
        <taxon>Cucujiformia</taxon>
        <taxon>Curculionidae</taxon>
        <taxon>Dryophthorinae</taxon>
        <taxon>Rhynchophorus</taxon>
    </lineage>
</organism>
<name>A0A834M6X0_RHYFE</name>
<evidence type="ECO:0000313" key="2">
    <source>
        <dbReference type="Proteomes" id="UP000625711"/>
    </source>
</evidence>
<dbReference type="Proteomes" id="UP000625711">
    <property type="component" value="Unassembled WGS sequence"/>
</dbReference>
<reference evidence="1" key="1">
    <citation type="submission" date="2020-08" db="EMBL/GenBank/DDBJ databases">
        <title>Genome sequencing and assembly of the red palm weevil Rhynchophorus ferrugineus.</title>
        <authorList>
            <person name="Dias G.B."/>
            <person name="Bergman C.M."/>
            <person name="Manee M."/>
        </authorList>
    </citation>
    <scope>NUCLEOTIDE SEQUENCE</scope>
    <source>
        <strain evidence="1">AA-2017</strain>
        <tissue evidence="1">Whole larva</tissue>
    </source>
</reference>
<comment type="caution">
    <text evidence="1">The sequence shown here is derived from an EMBL/GenBank/DDBJ whole genome shotgun (WGS) entry which is preliminary data.</text>
</comment>
<accession>A0A834M6X0</accession>
<gene>
    <name evidence="1" type="ORF">GWI33_016687</name>
</gene>
<sequence length="110" mass="12275">MISVACGTTFTGAVCRVRTIIFACREHFVRNDVKLAFAPRLSRSDGQWPWLSFLDGGPRAAKGRAGFFRLAWRRVADDGHEERILLTCGCRGAYISPERPDGCSNKNSRI</sequence>
<evidence type="ECO:0000313" key="1">
    <source>
        <dbReference type="EMBL" id="KAF7270361.1"/>
    </source>
</evidence>
<dbReference type="AlphaFoldDB" id="A0A834M6X0"/>
<dbReference type="EMBL" id="JAACXV010014111">
    <property type="protein sequence ID" value="KAF7270361.1"/>
    <property type="molecule type" value="Genomic_DNA"/>
</dbReference>